<dbReference type="PANTHER" id="PTHR46206:SF2">
    <property type="entry name" value="CYTOCHROME P450 MONOOXYGENASE AUSG-RELATED"/>
    <property type="match status" value="1"/>
</dbReference>
<comment type="cofactor">
    <cofactor evidence="1 8">
        <name>heme</name>
        <dbReference type="ChEBI" id="CHEBI:30413"/>
    </cofactor>
</comment>
<dbReference type="PANTHER" id="PTHR46206">
    <property type="entry name" value="CYTOCHROME P450"/>
    <property type="match status" value="1"/>
</dbReference>
<dbReference type="EMBL" id="JACBAG010001861">
    <property type="protein sequence ID" value="KAF7179458.1"/>
    <property type="molecule type" value="Genomic_DNA"/>
</dbReference>
<keyword evidence="3 8" id="KW-0349">Heme</keyword>
<evidence type="ECO:0000256" key="6">
    <source>
        <dbReference type="ARBA" id="ARBA00023004"/>
    </source>
</evidence>
<dbReference type="Pfam" id="PF00067">
    <property type="entry name" value="p450"/>
    <property type="match status" value="1"/>
</dbReference>
<dbReference type="AlphaFoldDB" id="A0A8H6V5D7"/>
<feature type="transmembrane region" description="Helical" evidence="9">
    <location>
        <begin position="40"/>
        <end position="64"/>
    </location>
</feature>
<dbReference type="GO" id="GO:0020037">
    <property type="term" value="F:heme binding"/>
    <property type="evidence" value="ECO:0007669"/>
    <property type="project" value="InterPro"/>
</dbReference>
<evidence type="ECO:0000256" key="5">
    <source>
        <dbReference type="ARBA" id="ARBA00023002"/>
    </source>
</evidence>
<dbReference type="OrthoDB" id="1844152at2759"/>
<dbReference type="GO" id="GO:0019748">
    <property type="term" value="P:secondary metabolic process"/>
    <property type="evidence" value="ECO:0007669"/>
    <property type="project" value="UniProtKB-ARBA"/>
</dbReference>
<accession>A0A8H6V5D7</accession>
<dbReference type="GO" id="GO:0016705">
    <property type="term" value="F:oxidoreductase activity, acting on paired donors, with incorporation or reduction of molecular oxygen"/>
    <property type="evidence" value="ECO:0007669"/>
    <property type="project" value="InterPro"/>
</dbReference>
<dbReference type="Gene3D" id="1.10.630.10">
    <property type="entry name" value="Cytochrome P450"/>
    <property type="match status" value="1"/>
</dbReference>
<dbReference type="SUPFAM" id="SSF48264">
    <property type="entry name" value="Cytochrome P450"/>
    <property type="match status" value="1"/>
</dbReference>
<reference evidence="11" key="1">
    <citation type="submission" date="2020-06" db="EMBL/GenBank/DDBJ databases">
        <title>Draft genome sequences of strains closely related to Aspergillus parafelis and Aspergillus hiratsukae.</title>
        <authorList>
            <person name="Dos Santos R.A.C."/>
            <person name="Rivero-Menendez O."/>
            <person name="Steenwyk J.L."/>
            <person name="Mead M.E."/>
            <person name="Goldman G.H."/>
            <person name="Alastruey-Izquierdo A."/>
            <person name="Rokas A."/>
        </authorList>
    </citation>
    <scope>NUCLEOTIDE SEQUENCE</scope>
    <source>
        <strain evidence="10">CNM-CM5623</strain>
        <strain evidence="11">CNM-CM7691</strain>
    </source>
</reference>
<dbReference type="InterPro" id="IPR002403">
    <property type="entry name" value="Cyt_P450_E_grp-IV"/>
</dbReference>
<evidence type="ECO:0000256" key="2">
    <source>
        <dbReference type="ARBA" id="ARBA00010617"/>
    </source>
</evidence>
<comment type="similarity">
    <text evidence="2">Belongs to the cytochrome P450 family.</text>
</comment>
<dbReference type="EMBL" id="JACBAE010001329">
    <property type="protein sequence ID" value="KAF7164595.1"/>
    <property type="molecule type" value="Genomic_DNA"/>
</dbReference>
<keyword evidence="9" id="KW-1133">Transmembrane helix</keyword>
<keyword evidence="9" id="KW-0472">Membrane</keyword>
<evidence type="ECO:0000256" key="9">
    <source>
        <dbReference type="SAM" id="Phobius"/>
    </source>
</evidence>
<protein>
    <recommendedName>
        <fullName evidence="13">Cytochrome P450</fullName>
    </recommendedName>
</protein>
<name>A0A8H6V5D7_9EURO</name>
<evidence type="ECO:0000256" key="8">
    <source>
        <dbReference type="PIRSR" id="PIRSR602403-1"/>
    </source>
</evidence>
<dbReference type="CDD" id="cd11041">
    <property type="entry name" value="CYP503A1-like"/>
    <property type="match status" value="1"/>
</dbReference>
<comment type="caution">
    <text evidence="11">The sequence shown here is derived from an EMBL/GenBank/DDBJ whole genome shotgun (WGS) entry which is preliminary data.</text>
</comment>
<evidence type="ECO:0000313" key="10">
    <source>
        <dbReference type="EMBL" id="KAF7164595.1"/>
    </source>
</evidence>
<dbReference type="GO" id="GO:0005506">
    <property type="term" value="F:iron ion binding"/>
    <property type="evidence" value="ECO:0007669"/>
    <property type="project" value="InterPro"/>
</dbReference>
<evidence type="ECO:0000313" key="12">
    <source>
        <dbReference type="Proteomes" id="UP000641853"/>
    </source>
</evidence>
<gene>
    <name evidence="10" type="ORF">CNMCM5623_009052</name>
    <name evidence="11" type="ORF">CNMCM7691_008391</name>
</gene>
<evidence type="ECO:0000313" key="11">
    <source>
        <dbReference type="EMBL" id="KAF7179458.1"/>
    </source>
</evidence>
<sequence>MHGSKFPQKLLEPIPNISKASLPGFSSKVQNKLVVIMSHFVGVISALPTFVLLSAFALAARLFYGFFRPPQNDINKYPLVNGRKWWSLFATEQKAKFVVDAGGLIDHGLKTAGKAFRLQTDDGVQIVLAGEYADGLRNNPDLNFGKISAEDFHAHIPGFEPFRQGSSNDEIFHKAVRENLTHDLESLNRPLSAEAAVALQHHWSDNPEWHEVELKSTMLHIISQLSSRVFLGTELCRNPDWLRVTRDYTVDAIQAAQDLRVWPPMARSWVHWFIPSCRKLRADLAQCKDLVNPVLEKRRLDKERRAAEGLKPEEYLDAMEWMEQAAKGQPYDPAISQVMMAMAANFSGSDALTQVIFDLCGQPELVRDLREEIISVISESNWNKSTIYKLKLMDSVLKESQRIKPAAVALMRRYALKDTTLPDGTKFPKGSKLMVSASDSWDDSIYPDAKTFDGYRFLRMREAGDVANAQYVSTGSSVLGFGHGKQACPGRFFAANELKIALSHILLKYDFKLAPDTKPQSSTYGLFLQADSTARLMIRRIKEEIEL</sequence>
<evidence type="ECO:0000256" key="3">
    <source>
        <dbReference type="ARBA" id="ARBA00022617"/>
    </source>
</evidence>
<proteinExistence type="inferred from homology"/>
<evidence type="ECO:0000256" key="1">
    <source>
        <dbReference type="ARBA" id="ARBA00001971"/>
    </source>
</evidence>
<keyword evidence="7" id="KW-0503">Monooxygenase</keyword>
<evidence type="ECO:0000256" key="7">
    <source>
        <dbReference type="ARBA" id="ARBA00023033"/>
    </source>
</evidence>
<evidence type="ECO:0008006" key="13">
    <source>
        <dbReference type="Google" id="ProtNLM"/>
    </source>
</evidence>
<keyword evidence="9" id="KW-0812">Transmembrane</keyword>
<dbReference type="Proteomes" id="UP000654922">
    <property type="component" value="Unassembled WGS sequence"/>
</dbReference>
<keyword evidence="4 8" id="KW-0479">Metal-binding</keyword>
<evidence type="ECO:0000256" key="4">
    <source>
        <dbReference type="ARBA" id="ARBA00022723"/>
    </source>
</evidence>
<keyword evidence="12" id="KW-1185">Reference proteome</keyword>
<dbReference type="Proteomes" id="UP000641853">
    <property type="component" value="Unassembled WGS sequence"/>
</dbReference>
<dbReference type="InterPro" id="IPR001128">
    <property type="entry name" value="Cyt_P450"/>
</dbReference>
<feature type="binding site" description="axial binding residue" evidence="8">
    <location>
        <position position="488"/>
    </location>
    <ligand>
        <name>heme</name>
        <dbReference type="ChEBI" id="CHEBI:30413"/>
    </ligand>
    <ligandPart>
        <name>Fe</name>
        <dbReference type="ChEBI" id="CHEBI:18248"/>
    </ligandPart>
</feature>
<dbReference type="PRINTS" id="PR00465">
    <property type="entry name" value="EP450IV"/>
</dbReference>
<dbReference type="GO" id="GO:0004497">
    <property type="term" value="F:monooxygenase activity"/>
    <property type="evidence" value="ECO:0007669"/>
    <property type="project" value="UniProtKB-KW"/>
</dbReference>
<keyword evidence="5" id="KW-0560">Oxidoreductase</keyword>
<organism evidence="11 12">
    <name type="scientific">Aspergillus felis</name>
    <dbReference type="NCBI Taxonomy" id="1287682"/>
    <lineage>
        <taxon>Eukaryota</taxon>
        <taxon>Fungi</taxon>
        <taxon>Dikarya</taxon>
        <taxon>Ascomycota</taxon>
        <taxon>Pezizomycotina</taxon>
        <taxon>Eurotiomycetes</taxon>
        <taxon>Eurotiomycetidae</taxon>
        <taxon>Eurotiales</taxon>
        <taxon>Aspergillaceae</taxon>
        <taxon>Aspergillus</taxon>
        <taxon>Aspergillus subgen. Fumigati</taxon>
    </lineage>
</organism>
<dbReference type="InterPro" id="IPR036396">
    <property type="entry name" value="Cyt_P450_sf"/>
</dbReference>
<keyword evidence="6 8" id="KW-0408">Iron</keyword>